<dbReference type="CDD" id="cd16143">
    <property type="entry name" value="ARS_like"/>
    <property type="match status" value="1"/>
</dbReference>
<sequence length="504" mass="56017">MRYFFTLLALLFCLQLGAQNPNVVVILADDLGTGDISHYRKLHSDNIILETPHLDRLATSGMIFTNAHAPAALCAPSRYAIMTGNSCYRSPFPWGVWGAYDKSPIADESEMTLGHLMKNAGYQTAFFGKWHLGGDFRSSNNANAIYRGSRNKAGGVDLSEIVGGGPQFKGFEYSFTYPAGIQAPPYAVYENGKWLPLNQKSEITFITKEMMAKKGVKLDKGPGMGDTYWDPKDMGPMLAKKAVAFIEQTSKKQPFFMYYCSQAVHVPHTPPESLNGIKIAGTTPSAHMDMIKELNVQMGMLVEALKKKGVYENTIFIFTSDNGGLQKKATIASGHKSSSIYRGGKNTPFEGGHRVPFMVSWPNKIKANQQNSTPVLGLDIMSTLAEITNQKLPENGGLDSYNLLPHLLNEKRAKERPFLITQGGTGKEVIITEGDWKLIIQVDKKDKTNATRSPSKLFNLKDNLAEREQDNLINKPDQQERISRMFEKYNQLRDGKAITRKATK</sequence>
<dbReference type="PANTHER" id="PTHR42693:SF53">
    <property type="entry name" value="ENDO-4-O-SULFATASE"/>
    <property type="match status" value="1"/>
</dbReference>
<dbReference type="GO" id="GO:0004065">
    <property type="term" value="F:arylsulfatase activity"/>
    <property type="evidence" value="ECO:0007669"/>
    <property type="project" value="TreeGrafter"/>
</dbReference>
<organism evidence="7 8">
    <name type="scientific">Persicobacter diffluens</name>
    <dbReference type="NCBI Taxonomy" id="981"/>
    <lineage>
        <taxon>Bacteria</taxon>
        <taxon>Pseudomonadati</taxon>
        <taxon>Bacteroidota</taxon>
        <taxon>Cytophagia</taxon>
        <taxon>Cytophagales</taxon>
        <taxon>Persicobacteraceae</taxon>
        <taxon>Persicobacter</taxon>
    </lineage>
</organism>
<dbReference type="AlphaFoldDB" id="A0AAN4W1Q0"/>
<dbReference type="PROSITE" id="PS00523">
    <property type="entry name" value="SULFATASE_1"/>
    <property type="match status" value="1"/>
</dbReference>
<keyword evidence="4" id="KW-0106">Calcium</keyword>
<evidence type="ECO:0000256" key="1">
    <source>
        <dbReference type="ARBA" id="ARBA00008779"/>
    </source>
</evidence>
<keyword evidence="3" id="KW-0378">Hydrolase</keyword>
<accession>A0AAN4W1Q0</accession>
<dbReference type="SUPFAM" id="SSF53649">
    <property type="entry name" value="Alkaline phosphatase-like"/>
    <property type="match status" value="1"/>
</dbReference>
<dbReference type="Gene3D" id="3.40.720.10">
    <property type="entry name" value="Alkaline Phosphatase, subunit A"/>
    <property type="match status" value="1"/>
</dbReference>
<comment type="similarity">
    <text evidence="1">Belongs to the sulfatase family.</text>
</comment>
<keyword evidence="8" id="KW-1185">Reference proteome</keyword>
<dbReference type="Gene3D" id="3.30.1120.10">
    <property type="match status" value="1"/>
</dbReference>
<dbReference type="InterPro" id="IPR000917">
    <property type="entry name" value="Sulfatase_N"/>
</dbReference>
<protein>
    <submittedName>
        <fullName evidence="7">Arylsulfatase</fullName>
    </submittedName>
</protein>
<dbReference type="Pfam" id="PF00884">
    <property type="entry name" value="Sulfatase"/>
    <property type="match status" value="1"/>
</dbReference>
<evidence type="ECO:0000256" key="5">
    <source>
        <dbReference type="SAM" id="SignalP"/>
    </source>
</evidence>
<feature type="domain" description="Sulfatase N-terminal" evidence="6">
    <location>
        <begin position="21"/>
        <end position="388"/>
    </location>
</feature>
<dbReference type="InterPro" id="IPR050738">
    <property type="entry name" value="Sulfatase"/>
</dbReference>
<reference evidence="7 8" key="1">
    <citation type="submission" date="2021-12" db="EMBL/GenBank/DDBJ databases">
        <title>Genome sequencing of bacteria with rrn-lacking chromosome and rrn-plasmid.</title>
        <authorList>
            <person name="Anda M."/>
            <person name="Iwasaki W."/>
        </authorList>
    </citation>
    <scope>NUCLEOTIDE SEQUENCE [LARGE SCALE GENOMIC DNA]</scope>
    <source>
        <strain evidence="7 8">NBRC 15940</strain>
    </source>
</reference>
<dbReference type="InterPro" id="IPR024607">
    <property type="entry name" value="Sulfatase_CS"/>
</dbReference>
<dbReference type="GO" id="GO:0046872">
    <property type="term" value="F:metal ion binding"/>
    <property type="evidence" value="ECO:0007669"/>
    <property type="project" value="UniProtKB-KW"/>
</dbReference>
<dbReference type="PANTHER" id="PTHR42693">
    <property type="entry name" value="ARYLSULFATASE FAMILY MEMBER"/>
    <property type="match status" value="1"/>
</dbReference>
<evidence type="ECO:0000313" key="7">
    <source>
        <dbReference type="EMBL" id="GJM63457.1"/>
    </source>
</evidence>
<keyword evidence="2" id="KW-0479">Metal-binding</keyword>
<name>A0AAN4W1Q0_9BACT</name>
<proteinExistence type="inferred from homology"/>
<dbReference type="InterPro" id="IPR017850">
    <property type="entry name" value="Alkaline_phosphatase_core_sf"/>
</dbReference>
<evidence type="ECO:0000256" key="3">
    <source>
        <dbReference type="ARBA" id="ARBA00022801"/>
    </source>
</evidence>
<dbReference type="Proteomes" id="UP001310022">
    <property type="component" value="Unassembled WGS sequence"/>
</dbReference>
<keyword evidence="5" id="KW-0732">Signal</keyword>
<evidence type="ECO:0000259" key="6">
    <source>
        <dbReference type="Pfam" id="PF00884"/>
    </source>
</evidence>
<evidence type="ECO:0000256" key="4">
    <source>
        <dbReference type="ARBA" id="ARBA00022837"/>
    </source>
</evidence>
<evidence type="ECO:0000313" key="8">
    <source>
        <dbReference type="Proteomes" id="UP001310022"/>
    </source>
</evidence>
<feature type="chain" id="PRO_5042814761" evidence="5">
    <location>
        <begin position="19"/>
        <end position="504"/>
    </location>
</feature>
<comment type="caution">
    <text evidence="7">The sequence shown here is derived from an EMBL/GenBank/DDBJ whole genome shotgun (WGS) entry which is preliminary data.</text>
</comment>
<evidence type="ECO:0000256" key="2">
    <source>
        <dbReference type="ARBA" id="ARBA00022723"/>
    </source>
</evidence>
<dbReference type="EMBL" id="BQKE01000003">
    <property type="protein sequence ID" value="GJM63457.1"/>
    <property type="molecule type" value="Genomic_DNA"/>
</dbReference>
<feature type="signal peptide" evidence="5">
    <location>
        <begin position="1"/>
        <end position="18"/>
    </location>
</feature>
<dbReference type="RefSeq" id="WP_338238618.1">
    <property type="nucleotide sequence ID" value="NZ_BQKE01000003.1"/>
</dbReference>
<gene>
    <name evidence="7" type="ORF">PEDI_40090</name>
</gene>